<protein>
    <submittedName>
        <fullName evidence="1">Uncharacterized protein</fullName>
    </submittedName>
</protein>
<dbReference type="EMBL" id="CP137307">
    <property type="protein sequence ID" value="WQF79664.1"/>
    <property type="molecule type" value="Genomic_DNA"/>
</dbReference>
<dbReference type="GeneID" id="87941181"/>
<accession>A0AAX4I8R3</accession>
<evidence type="ECO:0000313" key="1">
    <source>
        <dbReference type="EMBL" id="WQF79664.1"/>
    </source>
</evidence>
<dbReference type="RefSeq" id="XP_062776888.1">
    <property type="nucleotide sequence ID" value="XM_062920837.1"/>
</dbReference>
<dbReference type="Proteomes" id="UP001322277">
    <property type="component" value="Chromosome 3"/>
</dbReference>
<reference evidence="2" key="1">
    <citation type="journal article" date="2023" name="bioRxiv">
        <title>Complete genome of the Medicago anthracnose fungus, Colletotrichum destructivum, reveals a mini-chromosome-like region within a core chromosome.</title>
        <authorList>
            <person name="Lapalu N."/>
            <person name="Simon A."/>
            <person name="Lu A."/>
            <person name="Plaumann P.-L."/>
            <person name="Amselem J."/>
            <person name="Pigne S."/>
            <person name="Auger A."/>
            <person name="Koch C."/>
            <person name="Dallery J.-F."/>
            <person name="O'Connell R.J."/>
        </authorList>
    </citation>
    <scope>NUCLEOTIDE SEQUENCE [LARGE SCALE GENOMIC DNA]</scope>
    <source>
        <strain evidence="2">CBS 520.97</strain>
    </source>
</reference>
<proteinExistence type="predicted"/>
<keyword evidence="2" id="KW-1185">Reference proteome</keyword>
<dbReference type="KEGG" id="cdet:87941181"/>
<dbReference type="AlphaFoldDB" id="A0AAX4I8R3"/>
<name>A0AAX4I8R3_9PEZI</name>
<organism evidence="1 2">
    <name type="scientific">Colletotrichum destructivum</name>
    <dbReference type="NCBI Taxonomy" id="34406"/>
    <lineage>
        <taxon>Eukaryota</taxon>
        <taxon>Fungi</taxon>
        <taxon>Dikarya</taxon>
        <taxon>Ascomycota</taxon>
        <taxon>Pezizomycotina</taxon>
        <taxon>Sordariomycetes</taxon>
        <taxon>Hypocreomycetidae</taxon>
        <taxon>Glomerellales</taxon>
        <taxon>Glomerellaceae</taxon>
        <taxon>Colletotrichum</taxon>
        <taxon>Colletotrichum destructivum species complex</taxon>
    </lineage>
</organism>
<gene>
    <name evidence="1" type="ORF">CDEST_04678</name>
</gene>
<evidence type="ECO:0000313" key="2">
    <source>
        <dbReference type="Proteomes" id="UP001322277"/>
    </source>
</evidence>
<sequence length="105" mass="11763">MQIVCSVAVSHNRRMAREHRLVDLDATSRVSSFQSSVVIDSSQSDHLNPAVVGLGRGAYQHPVLDHARWQLPAHHQARESHVEKTSGIASPLFRYQYTLRYLSGS</sequence>